<name>X1H7T4_9ZZZZ</name>
<organism evidence="3">
    <name type="scientific">marine sediment metagenome</name>
    <dbReference type="NCBI Taxonomy" id="412755"/>
    <lineage>
        <taxon>unclassified sequences</taxon>
        <taxon>metagenomes</taxon>
        <taxon>ecological metagenomes</taxon>
    </lineage>
</organism>
<feature type="domain" description="Glycosyl hydrolase family 95 N-terminal" evidence="1">
    <location>
        <begin position="1"/>
        <end position="167"/>
    </location>
</feature>
<dbReference type="Pfam" id="PF14498">
    <property type="entry name" value="Glyco_hyd_65N_2"/>
    <property type="match status" value="1"/>
</dbReference>
<evidence type="ECO:0000259" key="2">
    <source>
        <dbReference type="Pfam" id="PF22124"/>
    </source>
</evidence>
<dbReference type="Pfam" id="PF22124">
    <property type="entry name" value="Glyco_hydro_95_cat"/>
    <property type="match status" value="1"/>
</dbReference>
<dbReference type="AlphaFoldDB" id="X1H7T4"/>
<comment type="caution">
    <text evidence="3">The sequence shown here is derived from an EMBL/GenBank/DDBJ whole genome shotgun (WGS) entry which is preliminary data.</text>
</comment>
<sequence>YSEAQKLIQDNVMGQRISPRSHQTLGDLHLDFDIDENSISSYRRELNLDTAIATTTFTQNGVTYTREAFASPVDDVLVVRLLADKPAGISVDVTLDRPADFEANAVAPDTLTMSGQASHNGKHKGVKYHTRLRALLQGGQLATKDKTLSIKNADAVTLLLVTATDYNFDNPYKPLKADLARACSKQLTSAGKKSFERIKADHIAEHRRLFRRVSLDLGTTAAAAKPTDERLKALKEGADDPALVALYFQFGRYMLI</sequence>
<dbReference type="InterPro" id="IPR054363">
    <property type="entry name" value="GH95_cat"/>
</dbReference>
<accession>X1H7T4</accession>
<dbReference type="PANTHER" id="PTHR31084">
    <property type="entry name" value="ALPHA-L-FUCOSIDASE 2"/>
    <property type="match status" value="1"/>
</dbReference>
<gene>
    <name evidence="3" type="ORF">S03H2_54385</name>
</gene>
<evidence type="ECO:0000313" key="3">
    <source>
        <dbReference type="EMBL" id="GAH66261.1"/>
    </source>
</evidence>
<feature type="non-terminal residue" evidence="3">
    <location>
        <position position="1"/>
    </location>
</feature>
<feature type="non-terminal residue" evidence="3">
    <location>
        <position position="256"/>
    </location>
</feature>
<protein>
    <submittedName>
        <fullName evidence="3">Uncharacterized protein</fullName>
    </submittedName>
</protein>
<dbReference type="EMBL" id="BARU01034670">
    <property type="protein sequence ID" value="GAH66261.1"/>
    <property type="molecule type" value="Genomic_DNA"/>
</dbReference>
<evidence type="ECO:0000259" key="1">
    <source>
        <dbReference type="Pfam" id="PF14498"/>
    </source>
</evidence>
<dbReference type="GO" id="GO:0004560">
    <property type="term" value="F:alpha-L-fucosidase activity"/>
    <property type="evidence" value="ECO:0007669"/>
    <property type="project" value="TreeGrafter"/>
</dbReference>
<dbReference type="PANTHER" id="PTHR31084:SF0">
    <property type="entry name" value="ALPHA-L-FUCOSIDASE 2"/>
    <property type="match status" value="1"/>
</dbReference>
<reference evidence="3" key="1">
    <citation type="journal article" date="2014" name="Front. Microbiol.">
        <title>High frequency of phylogenetically diverse reductive dehalogenase-homologous genes in deep subseafloor sedimentary metagenomes.</title>
        <authorList>
            <person name="Kawai M."/>
            <person name="Futagami T."/>
            <person name="Toyoda A."/>
            <person name="Takaki Y."/>
            <person name="Nishi S."/>
            <person name="Hori S."/>
            <person name="Arai W."/>
            <person name="Tsubouchi T."/>
            <person name="Morono Y."/>
            <person name="Uchiyama I."/>
            <person name="Ito T."/>
            <person name="Fujiyama A."/>
            <person name="Inagaki F."/>
            <person name="Takami H."/>
        </authorList>
    </citation>
    <scope>NUCLEOTIDE SEQUENCE</scope>
    <source>
        <strain evidence="3">Expedition CK06-06</strain>
    </source>
</reference>
<dbReference type="InterPro" id="IPR027414">
    <property type="entry name" value="GH95_N_dom"/>
</dbReference>
<feature type="domain" description="Glycosyl hydrolase family 95 catalytic" evidence="2">
    <location>
        <begin position="194"/>
        <end position="256"/>
    </location>
</feature>
<proteinExistence type="predicted"/>
<dbReference type="Gene3D" id="2.70.98.50">
    <property type="entry name" value="putative glycoside hydrolase family protein from bacillus halodurans"/>
    <property type="match status" value="1"/>
</dbReference>